<accession>A0A2U8FCL8</accession>
<dbReference type="KEGG" id="had:CDV25_03345"/>
<sequence length="113" mass="13199">MENIKVNPYRKRNGDVMLYINDYERRVSFGISDIVYTSKMTKGQKNLWCRFIDKLDNVEPVIRNFVEKEEHKEEKSALDFGITLYITDTANVAGHNVEMDGVYPPQARKLLLL</sequence>
<proteinExistence type="predicted"/>
<dbReference type="RefSeq" id="WP_108910765.1">
    <property type="nucleotide sequence ID" value="NZ_CP021886.1"/>
</dbReference>
<name>A0A2U8FCL8_9HELI</name>
<evidence type="ECO:0000313" key="2">
    <source>
        <dbReference type="Proteomes" id="UP000244890"/>
    </source>
</evidence>
<evidence type="ECO:0000313" key="1">
    <source>
        <dbReference type="EMBL" id="AWI33903.1"/>
    </source>
</evidence>
<dbReference type="OrthoDB" id="9923697at2"/>
<reference evidence="1 2" key="1">
    <citation type="submission" date="2017-06" db="EMBL/GenBank/DDBJ databases">
        <title>Complete genome of Helicobacter apodemus.</title>
        <authorList>
            <person name="Cho S."/>
        </authorList>
    </citation>
    <scope>NUCLEOTIDE SEQUENCE [LARGE SCALE GENOMIC DNA]</scope>
    <source>
        <strain evidence="2">SNUVETPUB-15-01</strain>
    </source>
</reference>
<dbReference type="Proteomes" id="UP000244890">
    <property type="component" value="Chromosome"/>
</dbReference>
<organism evidence="1 2">
    <name type="scientific">Helicobacter apodemus</name>
    <dbReference type="NCBI Taxonomy" id="135569"/>
    <lineage>
        <taxon>Bacteria</taxon>
        <taxon>Pseudomonadati</taxon>
        <taxon>Campylobacterota</taxon>
        <taxon>Epsilonproteobacteria</taxon>
        <taxon>Campylobacterales</taxon>
        <taxon>Helicobacteraceae</taxon>
        <taxon>Helicobacter</taxon>
    </lineage>
</organism>
<protein>
    <submittedName>
        <fullName evidence="1">Uncharacterized protein</fullName>
    </submittedName>
</protein>
<gene>
    <name evidence="1" type="ORF">CDV25_03345</name>
</gene>
<dbReference type="EMBL" id="CP021886">
    <property type="protein sequence ID" value="AWI33903.1"/>
    <property type="molecule type" value="Genomic_DNA"/>
</dbReference>
<dbReference type="AlphaFoldDB" id="A0A2U8FCL8"/>